<dbReference type="GO" id="GO:0045259">
    <property type="term" value="C:proton-transporting ATP synthase complex"/>
    <property type="evidence" value="ECO:0007669"/>
    <property type="project" value="UniProtKB-KW"/>
</dbReference>
<comment type="subunit">
    <text evidence="14 15">F-type ATPases have 2 components, F(1) - the catalytic core - and F(0) - the membrane proton channel. F(1) has five subunits: alpha(3), beta(3), gamma(1), delta(1), epsilon(1). F(0) has three main subunits: a(1), b(2) and c(10-14). The alpha and beta chains form an alternating ring which encloses part of the gamma chain. F(1) is attached to F(0) by a central stalk formed by the gamma and epsilon chains, while a peripheral stalk is formed by the delta and b chains.</text>
</comment>
<dbReference type="HAMAP" id="MF_01398">
    <property type="entry name" value="ATP_synth_b_bprime"/>
    <property type="match status" value="1"/>
</dbReference>
<sequence>MTIDWWTLGLQTVNVLILVWLLGRFFWRPVAAIIEQRRAAAQQILAEAEAKRNEASAALADIEKTRAGFAQERETVLAAAHEEGERERAARLQAAATEAESQQAAARAAMQKEQALAEKAFADRASRLAVEIAGRLVARLDGAAARAAFLDWLLKEIRDLPDATRQAVAADGVTLEAISAAPLDPTEEERYRKLITEALGAQPRIVFRADPGLIAGLELRGPQLVVNNSWRSDLDRILADLTHDNRI</sequence>
<comment type="similarity">
    <text evidence="2 15 16">Belongs to the ATPase B chain family.</text>
</comment>
<evidence type="ECO:0000256" key="4">
    <source>
        <dbReference type="ARBA" id="ARBA00022475"/>
    </source>
</evidence>
<evidence type="ECO:0000256" key="5">
    <source>
        <dbReference type="ARBA" id="ARBA00022547"/>
    </source>
</evidence>
<evidence type="ECO:0000256" key="12">
    <source>
        <dbReference type="ARBA" id="ARBA00025198"/>
    </source>
</evidence>
<comment type="function">
    <text evidence="12 15">F(1)F(0) ATP synthase produces ATP from ADP in the presence of a proton or sodium gradient. F-type ATPases consist of two structural domains, F(1) containing the extramembraneous catalytic core and F(0) containing the membrane proton channel, linked together by a central stalk and a peripheral stalk. During catalysis, ATP synthesis in the catalytic domain of F(1) is coupled via a rotary mechanism of the central stalk subunits to proton translocation.</text>
</comment>
<dbReference type="OrthoDB" id="466272at2"/>
<keyword evidence="3 15" id="KW-0813">Transport</keyword>
<feature type="coiled-coil region" evidence="17">
    <location>
        <begin position="31"/>
        <end position="109"/>
    </location>
</feature>
<name>A0A4U8Z3N0_METTU</name>
<dbReference type="GO" id="GO:0005886">
    <property type="term" value="C:plasma membrane"/>
    <property type="evidence" value="ECO:0007669"/>
    <property type="project" value="UniProtKB-SubCell"/>
</dbReference>
<reference evidence="18 19" key="1">
    <citation type="submission" date="2019-03" db="EMBL/GenBank/DDBJ databases">
        <authorList>
            <person name="Kox A.R. M."/>
        </authorList>
    </citation>
    <scope>NUCLEOTIDE SEQUENCE [LARGE SCALE GENOMIC DNA]</scope>
    <source>
        <strain evidence="18">MTUNDRAET4 annotated genome</strain>
    </source>
</reference>
<dbReference type="CDD" id="cd06503">
    <property type="entry name" value="ATP-synt_Fo_b"/>
    <property type="match status" value="1"/>
</dbReference>
<protein>
    <recommendedName>
        <fullName evidence="15">ATP synthase subunit b</fullName>
    </recommendedName>
    <alternativeName>
        <fullName evidence="15">ATP synthase F(0) sector subunit b</fullName>
    </alternativeName>
    <alternativeName>
        <fullName evidence="15">ATPase subunit I</fullName>
    </alternativeName>
    <alternativeName>
        <fullName evidence="15">F-type ATPase subunit b</fullName>
        <shortName evidence="15">F-ATPase subunit b</shortName>
    </alternativeName>
</protein>
<keyword evidence="7 15" id="KW-0375">Hydrogen ion transport</keyword>
<evidence type="ECO:0000256" key="7">
    <source>
        <dbReference type="ARBA" id="ARBA00022781"/>
    </source>
</evidence>
<dbReference type="GO" id="GO:0046961">
    <property type="term" value="F:proton-transporting ATPase activity, rotational mechanism"/>
    <property type="evidence" value="ECO:0007669"/>
    <property type="project" value="TreeGrafter"/>
</dbReference>
<evidence type="ECO:0000256" key="9">
    <source>
        <dbReference type="ARBA" id="ARBA00023065"/>
    </source>
</evidence>
<accession>A0A4U8Z3N0</accession>
<dbReference type="Pfam" id="PF00430">
    <property type="entry name" value="ATP-synt_B"/>
    <property type="match status" value="1"/>
</dbReference>
<dbReference type="GO" id="GO:0046933">
    <property type="term" value="F:proton-transporting ATP synthase activity, rotational mechanism"/>
    <property type="evidence" value="ECO:0007669"/>
    <property type="project" value="UniProtKB-UniRule"/>
</dbReference>
<comment type="subcellular location">
    <subcellularLocation>
        <location evidence="1">Cell inner membrane</location>
        <topology evidence="1">Single-pass membrane protein</topology>
    </subcellularLocation>
    <subcellularLocation>
        <location evidence="15">Cell membrane</location>
        <topology evidence="15">Single-pass membrane protein</topology>
    </subcellularLocation>
</comment>
<keyword evidence="6 15" id="KW-0812">Transmembrane</keyword>
<keyword evidence="11 15" id="KW-0066">ATP synthesis</keyword>
<evidence type="ECO:0000313" key="18">
    <source>
        <dbReference type="EMBL" id="VFU10065.1"/>
    </source>
</evidence>
<dbReference type="PANTHER" id="PTHR33445">
    <property type="entry name" value="ATP SYNTHASE SUBUNIT B', CHLOROPLASTIC"/>
    <property type="match status" value="1"/>
</dbReference>
<keyword evidence="9 15" id="KW-0406">Ion transport</keyword>
<keyword evidence="8 15" id="KW-1133">Transmembrane helix</keyword>
<dbReference type="RefSeq" id="WP_134490649.1">
    <property type="nucleotide sequence ID" value="NZ_CP139089.1"/>
</dbReference>
<evidence type="ECO:0000256" key="3">
    <source>
        <dbReference type="ARBA" id="ARBA00022448"/>
    </source>
</evidence>
<evidence type="ECO:0000256" key="13">
    <source>
        <dbReference type="ARBA" id="ARBA00025614"/>
    </source>
</evidence>
<gene>
    <name evidence="15 18" type="primary">atpF</name>
    <name evidence="18" type="ORF">MTUNDRAET4_3178</name>
</gene>
<evidence type="ECO:0000256" key="2">
    <source>
        <dbReference type="ARBA" id="ARBA00005513"/>
    </source>
</evidence>
<feature type="transmembrane region" description="Helical" evidence="15">
    <location>
        <begin position="6"/>
        <end position="27"/>
    </location>
</feature>
<dbReference type="KEGG" id="mtun:MTUNDRAET4_3178"/>
<keyword evidence="4 15" id="KW-1003">Cell membrane</keyword>
<dbReference type="AlphaFoldDB" id="A0A4U8Z3N0"/>
<comment type="function">
    <text evidence="13">Component of the F(0) channel, it forms part of the peripheral stalk, linking F(1) to F(0). The b'-subunit is a diverged and duplicated form of b found in plants and photosynthetic bacteria.</text>
</comment>
<evidence type="ECO:0000256" key="10">
    <source>
        <dbReference type="ARBA" id="ARBA00023136"/>
    </source>
</evidence>
<evidence type="ECO:0000256" key="14">
    <source>
        <dbReference type="ARBA" id="ARBA00025830"/>
    </source>
</evidence>
<dbReference type="PANTHER" id="PTHR33445:SF2">
    <property type="entry name" value="ATP SYNTHASE SUBUNIT B', CHLOROPLASTIC"/>
    <property type="match status" value="1"/>
</dbReference>
<keyword evidence="5 15" id="KW-0138">CF(0)</keyword>
<evidence type="ECO:0000256" key="16">
    <source>
        <dbReference type="RuleBase" id="RU003848"/>
    </source>
</evidence>
<proteinExistence type="inferred from homology"/>
<evidence type="ECO:0000256" key="17">
    <source>
        <dbReference type="SAM" id="Coils"/>
    </source>
</evidence>
<evidence type="ECO:0000313" key="19">
    <source>
        <dbReference type="Proteomes" id="UP000294360"/>
    </source>
</evidence>
<dbReference type="Proteomes" id="UP000294360">
    <property type="component" value="Chromosome"/>
</dbReference>
<evidence type="ECO:0000256" key="1">
    <source>
        <dbReference type="ARBA" id="ARBA00004377"/>
    </source>
</evidence>
<evidence type="ECO:0000256" key="11">
    <source>
        <dbReference type="ARBA" id="ARBA00023310"/>
    </source>
</evidence>
<keyword evidence="10 15" id="KW-0472">Membrane</keyword>
<keyword evidence="17" id="KW-0175">Coiled coil</keyword>
<dbReference type="EMBL" id="LR536450">
    <property type="protein sequence ID" value="VFU10065.1"/>
    <property type="molecule type" value="Genomic_DNA"/>
</dbReference>
<evidence type="ECO:0000256" key="8">
    <source>
        <dbReference type="ARBA" id="ARBA00022989"/>
    </source>
</evidence>
<dbReference type="InterPro" id="IPR002146">
    <property type="entry name" value="ATP_synth_b/b'su_bac/chlpt"/>
</dbReference>
<evidence type="ECO:0000256" key="6">
    <source>
        <dbReference type="ARBA" id="ARBA00022692"/>
    </source>
</evidence>
<evidence type="ECO:0000256" key="15">
    <source>
        <dbReference type="HAMAP-Rule" id="MF_01398"/>
    </source>
</evidence>
<dbReference type="InterPro" id="IPR050059">
    <property type="entry name" value="ATP_synthase_B_chain"/>
</dbReference>
<organism evidence="18 19">
    <name type="scientific">Methylocella tundrae</name>
    <dbReference type="NCBI Taxonomy" id="227605"/>
    <lineage>
        <taxon>Bacteria</taxon>
        <taxon>Pseudomonadati</taxon>
        <taxon>Pseudomonadota</taxon>
        <taxon>Alphaproteobacteria</taxon>
        <taxon>Hyphomicrobiales</taxon>
        <taxon>Beijerinckiaceae</taxon>
        <taxon>Methylocella</taxon>
    </lineage>
</organism>